<evidence type="ECO:0000313" key="10">
    <source>
        <dbReference type="EMBL" id="AUX25696.1"/>
    </source>
</evidence>
<dbReference type="Pfam" id="PF00528">
    <property type="entry name" value="BPD_transp_1"/>
    <property type="match status" value="1"/>
</dbReference>
<evidence type="ECO:0000256" key="3">
    <source>
        <dbReference type="ARBA" id="ARBA00022475"/>
    </source>
</evidence>
<dbReference type="InterPro" id="IPR035906">
    <property type="entry name" value="MetI-like_sf"/>
</dbReference>
<dbReference type="InterPro" id="IPR000515">
    <property type="entry name" value="MetI-like"/>
</dbReference>
<evidence type="ECO:0000256" key="4">
    <source>
        <dbReference type="ARBA" id="ARBA00022692"/>
    </source>
</evidence>
<dbReference type="Proteomes" id="UP000295781">
    <property type="component" value="Chromosome"/>
</dbReference>
<name>A0A4P2Q8Z7_SORCE</name>
<dbReference type="EMBL" id="CP012670">
    <property type="protein sequence ID" value="AUX25696.1"/>
    <property type="molecule type" value="Genomic_DNA"/>
</dbReference>
<evidence type="ECO:0000256" key="6">
    <source>
        <dbReference type="ARBA" id="ARBA00023136"/>
    </source>
</evidence>
<dbReference type="GO" id="GO:0005886">
    <property type="term" value="C:plasma membrane"/>
    <property type="evidence" value="ECO:0007669"/>
    <property type="project" value="UniProtKB-SubCell"/>
</dbReference>
<dbReference type="PROSITE" id="PS51257">
    <property type="entry name" value="PROKAR_LIPOPROTEIN"/>
    <property type="match status" value="1"/>
</dbReference>
<feature type="region of interest" description="Disordered" evidence="7">
    <location>
        <begin position="24"/>
        <end position="44"/>
    </location>
</feature>
<evidence type="ECO:0000256" key="5">
    <source>
        <dbReference type="ARBA" id="ARBA00022989"/>
    </source>
</evidence>
<dbReference type="Gene3D" id="1.10.3720.10">
    <property type="entry name" value="MetI-like"/>
    <property type="match status" value="1"/>
</dbReference>
<evidence type="ECO:0000259" key="9">
    <source>
        <dbReference type="Pfam" id="PF00528"/>
    </source>
</evidence>
<feature type="domain" description="ABC transmembrane type-1" evidence="9">
    <location>
        <begin position="96"/>
        <end position="193"/>
    </location>
</feature>
<feature type="compositionally biased region" description="Low complexity" evidence="7">
    <location>
        <begin position="31"/>
        <end position="44"/>
    </location>
</feature>
<dbReference type="PANTHER" id="PTHR32243:SF18">
    <property type="entry name" value="INNER MEMBRANE ABC TRANSPORTER PERMEASE PROTEIN YCJP"/>
    <property type="match status" value="1"/>
</dbReference>
<organism evidence="10 11">
    <name type="scientific">Sorangium cellulosum</name>
    <name type="common">Polyangium cellulosum</name>
    <dbReference type="NCBI Taxonomy" id="56"/>
    <lineage>
        <taxon>Bacteria</taxon>
        <taxon>Pseudomonadati</taxon>
        <taxon>Myxococcota</taxon>
        <taxon>Polyangia</taxon>
        <taxon>Polyangiales</taxon>
        <taxon>Polyangiaceae</taxon>
        <taxon>Sorangium</taxon>
    </lineage>
</organism>
<evidence type="ECO:0000256" key="7">
    <source>
        <dbReference type="SAM" id="MobiDB-lite"/>
    </source>
</evidence>
<accession>A0A4P2Q8Z7</accession>
<dbReference type="RefSeq" id="WP_242515394.1">
    <property type="nucleotide sequence ID" value="NZ_CP012670.1"/>
</dbReference>
<gene>
    <name evidence="10" type="ORF">SOCEGT47_062450</name>
</gene>
<evidence type="ECO:0000256" key="2">
    <source>
        <dbReference type="ARBA" id="ARBA00022448"/>
    </source>
</evidence>
<dbReference type="PANTHER" id="PTHR32243">
    <property type="entry name" value="MALTOSE TRANSPORT SYSTEM PERMEASE-RELATED"/>
    <property type="match status" value="1"/>
</dbReference>
<comment type="subcellular location">
    <subcellularLocation>
        <location evidence="1">Cell membrane</location>
        <topology evidence="1">Multi-pass membrane protein</topology>
    </subcellularLocation>
</comment>
<proteinExistence type="predicted"/>
<keyword evidence="3" id="KW-1003">Cell membrane</keyword>
<dbReference type="Gene3D" id="3.40.190.10">
    <property type="entry name" value="Periplasmic binding protein-like II"/>
    <property type="match status" value="1"/>
</dbReference>
<protein>
    <recommendedName>
        <fullName evidence="9">ABC transmembrane type-1 domain-containing protein</fullName>
    </recommendedName>
</protein>
<evidence type="ECO:0000256" key="1">
    <source>
        <dbReference type="ARBA" id="ARBA00004651"/>
    </source>
</evidence>
<feature type="transmembrane region" description="Helical" evidence="8">
    <location>
        <begin position="162"/>
        <end position="185"/>
    </location>
</feature>
<sequence>MTSRTLEAVAAFALLAVGAAACSKRGDDKASSSPSPSASPASAPATLTYWASNQAPSIEDDKKILQPELDKFEKQTGIKVKLEVIPWSDLLNRILGATTSGAGPLTALFRVVLPAARPGVVAVAIYAFMTAWGEVLFASVLTSEDGRTLAVGLQGYATQSNIYWNQVMAASVVVSVPVVTGFLLLQRYLVQGLTAGAVKS</sequence>
<reference evidence="10 11" key="1">
    <citation type="submission" date="2015-09" db="EMBL/GenBank/DDBJ databases">
        <title>Sorangium comparison.</title>
        <authorList>
            <person name="Zaburannyi N."/>
            <person name="Bunk B."/>
            <person name="Overmann J."/>
            <person name="Mueller R."/>
        </authorList>
    </citation>
    <scope>NUCLEOTIDE SEQUENCE [LARGE SCALE GENOMIC DNA]</scope>
    <source>
        <strain evidence="10 11">So ceGT47</strain>
    </source>
</reference>
<keyword evidence="2" id="KW-0813">Transport</keyword>
<dbReference type="SUPFAM" id="SSF53850">
    <property type="entry name" value="Periplasmic binding protein-like II"/>
    <property type="match status" value="1"/>
</dbReference>
<keyword evidence="4 8" id="KW-0812">Transmembrane</keyword>
<dbReference type="CDD" id="cd06261">
    <property type="entry name" value="TM_PBP2"/>
    <property type="match status" value="1"/>
</dbReference>
<evidence type="ECO:0000256" key="8">
    <source>
        <dbReference type="SAM" id="Phobius"/>
    </source>
</evidence>
<feature type="transmembrane region" description="Helical" evidence="8">
    <location>
        <begin position="120"/>
        <end position="142"/>
    </location>
</feature>
<dbReference type="AlphaFoldDB" id="A0A4P2Q8Z7"/>
<dbReference type="SUPFAM" id="SSF161098">
    <property type="entry name" value="MetI-like"/>
    <property type="match status" value="1"/>
</dbReference>
<keyword evidence="5 8" id="KW-1133">Transmembrane helix</keyword>
<dbReference type="InterPro" id="IPR050901">
    <property type="entry name" value="BP-dep_ABC_trans_perm"/>
</dbReference>
<keyword evidence="6 8" id="KW-0472">Membrane</keyword>
<dbReference type="GO" id="GO:0055085">
    <property type="term" value="P:transmembrane transport"/>
    <property type="evidence" value="ECO:0007669"/>
    <property type="project" value="InterPro"/>
</dbReference>
<evidence type="ECO:0000313" key="11">
    <source>
        <dbReference type="Proteomes" id="UP000295781"/>
    </source>
</evidence>